<dbReference type="Gene3D" id="2.170.150.40">
    <property type="entry name" value="Domain of unknown function (DUF427)"/>
    <property type="match status" value="1"/>
</dbReference>
<evidence type="ECO:0000259" key="1">
    <source>
        <dbReference type="Pfam" id="PF04248"/>
    </source>
</evidence>
<dbReference type="EMBL" id="NRRY01000079">
    <property type="protein sequence ID" value="MBK1621500.1"/>
    <property type="molecule type" value="Genomic_DNA"/>
</dbReference>
<dbReference type="PANTHER" id="PTHR43058">
    <property type="entry name" value="SLR0655 PROTEIN"/>
    <property type="match status" value="1"/>
</dbReference>
<evidence type="ECO:0000313" key="3">
    <source>
        <dbReference type="Proteomes" id="UP001138768"/>
    </source>
</evidence>
<protein>
    <recommendedName>
        <fullName evidence="1">DUF427 domain-containing protein</fullName>
    </recommendedName>
</protein>
<proteinExistence type="predicted"/>
<dbReference type="InterPro" id="IPR007361">
    <property type="entry name" value="DUF427"/>
</dbReference>
<comment type="caution">
    <text evidence="2">The sequence shown here is derived from an EMBL/GenBank/DDBJ whole genome shotgun (WGS) entry which is preliminary data.</text>
</comment>
<dbReference type="RefSeq" id="WP_200250900.1">
    <property type="nucleotide sequence ID" value="NZ_NRRY01000079.1"/>
</dbReference>
<feature type="domain" description="DUF427" evidence="1">
    <location>
        <begin position="50"/>
        <end position="142"/>
    </location>
</feature>
<dbReference type="PANTHER" id="PTHR43058:SF1">
    <property type="entry name" value="DUF427 DOMAIN-CONTAINING PROTEIN"/>
    <property type="match status" value="1"/>
</dbReference>
<dbReference type="AlphaFoldDB" id="A0A9X0WE34"/>
<reference evidence="2 3" key="1">
    <citation type="journal article" date="2020" name="Microorganisms">
        <title>Osmotic Adaptation and Compatible Solute Biosynthesis of Phototrophic Bacteria as Revealed from Genome Analyses.</title>
        <authorList>
            <person name="Imhoff J.F."/>
            <person name="Rahn T."/>
            <person name="Kunzel S."/>
            <person name="Keller A."/>
            <person name="Neulinger S.C."/>
        </authorList>
    </citation>
    <scope>NUCLEOTIDE SEQUENCE [LARGE SCALE GENOMIC DNA]</scope>
    <source>
        <strain evidence="2 3">DSM 25653</strain>
    </source>
</reference>
<accession>A0A9X0WE34</accession>
<evidence type="ECO:0000313" key="2">
    <source>
        <dbReference type="EMBL" id="MBK1621500.1"/>
    </source>
</evidence>
<sequence length="183" mass="20702">MNPQDIERARNAWTYRGQQRPPFAVVPAEGQESVWDYPRPPAYVPDQRWVEVYAGEQRIARTERAIRVLETGHPPAFYLPPEAVDQVRLRPSARRSFCEWKGEAEYFDVEGSAAGWIRNALWRYPRPEAEASVIAGWFAAYPSLLRCVVAGEPVRAQAGGFYGGWITNELVGPFKGEPGSGHW</sequence>
<name>A0A9X0WE34_9GAMM</name>
<keyword evidence="3" id="KW-1185">Reference proteome</keyword>
<gene>
    <name evidence="2" type="ORF">CKO42_24430</name>
</gene>
<dbReference type="Pfam" id="PF04248">
    <property type="entry name" value="NTP_transf_9"/>
    <property type="match status" value="1"/>
</dbReference>
<dbReference type="InterPro" id="IPR038694">
    <property type="entry name" value="DUF427_sf"/>
</dbReference>
<organism evidence="2 3">
    <name type="scientific">Lamprobacter modestohalophilus</name>
    <dbReference type="NCBI Taxonomy" id="1064514"/>
    <lineage>
        <taxon>Bacteria</taxon>
        <taxon>Pseudomonadati</taxon>
        <taxon>Pseudomonadota</taxon>
        <taxon>Gammaproteobacteria</taxon>
        <taxon>Chromatiales</taxon>
        <taxon>Chromatiaceae</taxon>
        <taxon>Lamprobacter</taxon>
    </lineage>
</organism>
<dbReference type="Proteomes" id="UP001138768">
    <property type="component" value="Unassembled WGS sequence"/>
</dbReference>